<accession>A0A8S1CND3</accession>
<comment type="caution">
    <text evidence="11">The sequence shown here is derived from an EMBL/GenBank/DDBJ whole genome shotgun (WGS) entry which is preliminary data.</text>
</comment>
<evidence type="ECO:0000256" key="4">
    <source>
        <dbReference type="ARBA" id="ARBA00011881"/>
    </source>
</evidence>
<evidence type="ECO:0000259" key="9">
    <source>
        <dbReference type="Pfam" id="PF00326"/>
    </source>
</evidence>
<dbReference type="GO" id="GO:0005737">
    <property type="term" value="C:cytoplasm"/>
    <property type="evidence" value="ECO:0007669"/>
    <property type="project" value="UniProtKB-SubCell"/>
</dbReference>
<dbReference type="SUPFAM" id="SSF82171">
    <property type="entry name" value="DPP6 N-terminal domain-like"/>
    <property type="match status" value="1"/>
</dbReference>
<evidence type="ECO:0000259" key="10">
    <source>
        <dbReference type="Pfam" id="PF19283"/>
    </source>
</evidence>
<evidence type="ECO:0000256" key="8">
    <source>
        <dbReference type="SAM" id="MobiDB-lite"/>
    </source>
</evidence>
<organism evidence="11 12">
    <name type="scientific">Cloeon dipterum</name>
    <dbReference type="NCBI Taxonomy" id="197152"/>
    <lineage>
        <taxon>Eukaryota</taxon>
        <taxon>Metazoa</taxon>
        <taxon>Ecdysozoa</taxon>
        <taxon>Arthropoda</taxon>
        <taxon>Hexapoda</taxon>
        <taxon>Insecta</taxon>
        <taxon>Pterygota</taxon>
        <taxon>Palaeoptera</taxon>
        <taxon>Ephemeroptera</taxon>
        <taxon>Pisciforma</taxon>
        <taxon>Baetidae</taxon>
        <taxon>Cloeon</taxon>
    </lineage>
</organism>
<dbReference type="SUPFAM" id="SSF53474">
    <property type="entry name" value="alpha/beta-Hydrolases"/>
    <property type="match status" value="1"/>
</dbReference>
<evidence type="ECO:0000313" key="12">
    <source>
        <dbReference type="Proteomes" id="UP000494165"/>
    </source>
</evidence>
<name>A0A8S1CND3_9INSE</name>
<evidence type="ECO:0000256" key="7">
    <source>
        <dbReference type="ARBA" id="ARBA00022801"/>
    </source>
</evidence>
<keyword evidence="6" id="KW-0963">Cytoplasm</keyword>
<dbReference type="GO" id="GO:0008242">
    <property type="term" value="F:omega peptidase activity"/>
    <property type="evidence" value="ECO:0007669"/>
    <property type="project" value="UniProtKB-EC"/>
</dbReference>
<dbReference type="InterPro" id="IPR001375">
    <property type="entry name" value="Peptidase_S9_cat"/>
</dbReference>
<comment type="subcellular location">
    <subcellularLocation>
        <location evidence="2">Cytoplasm</location>
    </subcellularLocation>
</comment>
<dbReference type="GO" id="GO:0004252">
    <property type="term" value="F:serine-type endopeptidase activity"/>
    <property type="evidence" value="ECO:0007669"/>
    <property type="project" value="TreeGrafter"/>
</dbReference>
<dbReference type="PANTHER" id="PTHR42776:SF4">
    <property type="entry name" value="ACYLAMINO-ACID-RELEASING ENZYME"/>
    <property type="match status" value="1"/>
</dbReference>
<keyword evidence="12" id="KW-1185">Reference proteome</keyword>
<evidence type="ECO:0000313" key="11">
    <source>
        <dbReference type="EMBL" id="CAB3371145.1"/>
    </source>
</evidence>
<comment type="subunit">
    <text evidence="4">Homotetramer.</text>
</comment>
<feature type="compositionally biased region" description="Basic and acidic residues" evidence="8">
    <location>
        <begin position="170"/>
        <end position="183"/>
    </location>
</feature>
<evidence type="ECO:0000256" key="5">
    <source>
        <dbReference type="ARBA" id="ARBA00012917"/>
    </source>
</evidence>
<keyword evidence="7" id="KW-0378">Hydrolase</keyword>
<feature type="domain" description="Acylamino-acid-releasing enzyme N-terminal" evidence="10">
    <location>
        <begin position="103"/>
        <end position="464"/>
    </location>
</feature>
<comment type="catalytic activity">
    <reaction evidence="1">
        <text>Cleavage of an N-acetyl or N-formyl amino acid from the N-terminus of a polypeptide.</text>
        <dbReference type="EC" id="3.4.19.1"/>
    </reaction>
</comment>
<gene>
    <name evidence="11" type="ORF">CLODIP_2_CD08514</name>
</gene>
<dbReference type="Pfam" id="PF19283">
    <property type="entry name" value="APEH_N"/>
    <property type="match status" value="1"/>
</dbReference>
<sequence length="733" mass="80768">MANMKIDKVVNIYKSITRFPSPIAAEIFKTDQNGFSVLTKWSLNNYETSKKIVTQQNFYIGLSPVFNIIAQPTFETTELLSSLSSCGSLKAVIKEGVPASSSSTTKQQFLEIWNESLLILNCNLSSLDVHGSVCNEADFSSLVWSPSGDRIAYIAEQKVPKSDPFLPQKKKSENSDNKDDKMEQGQGSLYRPDWGEQKVGVHQPVVVVCEVHSEATPYVLEGIPEGLSPGQLCWREDGSSLFGVAWKSEPRRLGLVYCTNRAGFIFELGLDGTYSIIIKYKFSCLIALSTFTGTLTGGNSAVRSPKCSPDGKRLVWLERSIGGPHHSGMKLMTCALGLEPAEAYAVVDLVPESVQMASKLPFYGLYCSGILKNCWLNGGKKLILNNCHKERLAPFVVDLESRTVDYLDPAQPNEVSRSVLAIKKDIIVYVESSMTAPSNLFFANLNPDGRMKETKQISKIPAPVELQGFVYKCLDMEAPDGRPGSKFNAIYFGPKSTDTKVPLIVWPHGGPHAMFSNGFLDVAAFFAQLGFGCLLVNYRGSVGYGENSVYSLVGGVGDHDVKDMDQAVEQALKEIPQLDPSRLVLFGGSHGGFLVTHLSGQYPDKYKAVVARNPVIDITTMLGTSDIPDWCTAVCGVEFDKITPQQTDLLVKLRQMSPIWHAHKVKCPTLLMVGSCDLRVPPSQSSIYYYQLKSQGTEVHIHMYDDNHPLGKVPNDVDNIINSALWFLKHAEQ</sequence>
<reference evidence="11 12" key="1">
    <citation type="submission" date="2020-04" db="EMBL/GenBank/DDBJ databases">
        <authorList>
            <person name="Alioto T."/>
            <person name="Alioto T."/>
            <person name="Gomez Garrido J."/>
        </authorList>
    </citation>
    <scope>NUCLEOTIDE SEQUENCE [LARGE SCALE GENOMIC DNA]</scope>
</reference>
<dbReference type="Pfam" id="PF00326">
    <property type="entry name" value="Peptidase_S9"/>
    <property type="match status" value="1"/>
</dbReference>
<dbReference type="Gene3D" id="3.40.50.1820">
    <property type="entry name" value="alpha/beta hydrolase"/>
    <property type="match status" value="1"/>
</dbReference>
<dbReference type="Proteomes" id="UP000494165">
    <property type="component" value="Unassembled WGS sequence"/>
</dbReference>
<evidence type="ECO:0000256" key="6">
    <source>
        <dbReference type="ARBA" id="ARBA00022490"/>
    </source>
</evidence>
<dbReference type="AlphaFoldDB" id="A0A8S1CND3"/>
<proteinExistence type="inferred from homology"/>
<evidence type="ECO:0000256" key="1">
    <source>
        <dbReference type="ARBA" id="ARBA00000721"/>
    </source>
</evidence>
<protein>
    <recommendedName>
        <fullName evidence="5">acylaminoacyl-peptidase</fullName>
        <ecNumber evidence="5">3.4.19.1</ecNumber>
    </recommendedName>
</protein>
<feature type="region of interest" description="Disordered" evidence="8">
    <location>
        <begin position="162"/>
        <end position="194"/>
    </location>
</feature>
<comment type="similarity">
    <text evidence="3">Belongs to the peptidase S9C family.</text>
</comment>
<dbReference type="GO" id="GO:0006508">
    <property type="term" value="P:proteolysis"/>
    <property type="evidence" value="ECO:0007669"/>
    <property type="project" value="InterPro"/>
</dbReference>
<dbReference type="PANTHER" id="PTHR42776">
    <property type="entry name" value="SERINE PEPTIDASE S9 FAMILY MEMBER"/>
    <property type="match status" value="1"/>
</dbReference>
<dbReference type="InterPro" id="IPR045550">
    <property type="entry name" value="AARE_N"/>
</dbReference>
<dbReference type="InterPro" id="IPR029058">
    <property type="entry name" value="AB_hydrolase_fold"/>
</dbReference>
<feature type="domain" description="Peptidase S9 prolyl oligopeptidase catalytic" evidence="9">
    <location>
        <begin position="523"/>
        <end position="730"/>
    </location>
</feature>
<dbReference type="EC" id="3.4.19.1" evidence="5"/>
<dbReference type="EMBL" id="CADEPI010000058">
    <property type="protein sequence ID" value="CAB3371145.1"/>
    <property type="molecule type" value="Genomic_DNA"/>
</dbReference>
<evidence type="ECO:0000256" key="3">
    <source>
        <dbReference type="ARBA" id="ARBA00010040"/>
    </source>
</evidence>
<evidence type="ECO:0000256" key="2">
    <source>
        <dbReference type="ARBA" id="ARBA00004496"/>
    </source>
</evidence>
<dbReference type="OrthoDB" id="416344at2759"/>